<dbReference type="Gene3D" id="3.40.50.300">
    <property type="entry name" value="P-loop containing nucleotide triphosphate hydrolases"/>
    <property type="match status" value="1"/>
</dbReference>
<dbReference type="PANTHER" id="PTHR18937:SF147">
    <property type="entry name" value="STRUCTURAL MAINTENANCE OF CHROMOSOMES PROTEIN 1B"/>
    <property type="match status" value="1"/>
</dbReference>
<name>A0A7J5Z181_DISMA</name>
<dbReference type="OrthoDB" id="413649at2759"/>
<feature type="coiled-coil region" evidence="4">
    <location>
        <begin position="145"/>
        <end position="273"/>
    </location>
</feature>
<dbReference type="InterPro" id="IPR036277">
    <property type="entry name" value="SMC_hinge_sf"/>
</dbReference>
<proteinExistence type="predicted"/>
<dbReference type="EMBL" id="JAAKFY010000007">
    <property type="protein sequence ID" value="KAF3855223.1"/>
    <property type="molecule type" value="Genomic_DNA"/>
</dbReference>
<dbReference type="SUPFAM" id="SSF52540">
    <property type="entry name" value="P-loop containing nucleoside triphosphate hydrolases"/>
    <property type="match status" value="1"/>
</dbReference>
<dbReference type="Gene3D" id="3.30.70.1620">
    <property type="match status" value="1"/>
</dbReference>
<evidence type="ECO:0000256" key="4">
    <source>
        <dbReference type="SAM" id="Coils"/>
    </source>
</evidence>
<dbReference type="SUPFAM" id="SSF75553">
    <property type="entry name" value="Smc hinge domain"/>
    <property type="match status" value="1"/>
</dbReference>
<dbReference type="Proteomes" id="UP000518266">
    <property type="component" value="Unassembled WGS sequence"/>
</dbReference>
<keyword evidence="3 4" id="KW-0175">Coiled coil</keyword>
<keyword evidence="6" id="KW-1185">Reference proteome</keyword>
<comment type="caution">
    <text evidence="5">The sequence shown here is derived from an EMBL/GenBank/DDBJ whole genome shotgun (WGS) entry which is preliminary data.</text>
</comment>
<gene>
    <name evidence="5" type="ORF">F7725_023278</name>
</gene>
<organism evidence="5 6">
    <name type="scientific">Dissostichus mawsoni</name>
    <name type="common">Antarctic cod</name>
    <dbReference type="NCBI Taxonomy" id="36200"/>
    <lineage>
        <taxon>Eukaryota</taxon>
        <taxon>Metazoa</taxon>
        <taxon>Chordata</taxon>
        <taxon>Craniata</taxon>
        <taxon>Vertebrata</taxon>
        <taxon>Euteleostomi</taxon>
        <taxon>Actinopterygii</taxon>
        <taxon>Neopterygii</taxon>
        <taxon>Teleostei</taxon>
        <taxon>Neoteleostei</taxon>
        <taxon>Acanthomorphata</taxon>
        <taxon>Eupercaria</taxon>
        <taxon>Perciformes</taxon>
        <taxon>Notothenioidei</taxon>
        <taxon>Nototheniidae</taxon>
        <taxon>Dissostichus</taxon>
    </lineage>
</organism>
<evidence type="ECO:0000313" key="5">
    <source>
        <dbReference type="EMBL" id="KAF3855223.1"/>
    </source>
</evidence>
<dbReference type="GO" id="GO:0003677">
    <property type="term" value="F:DNA binding"/>
    <property type="evidence" value="ECO:0007669"/>
    <property type="project" value="TreeGrafter"/>
</dbReference>
<comment type="subcellular location">
    <subcellularLocation>
        <location evidence="1">Chromosome</location>
    </subcellularLocation>
</comment>
<sequence>MFPGRRWWWIVQINNATGAAQLRKVVQFVCGNALVCDTIKEAKSVAFGGRERIKVHSRSGRDAVFKIRHDLWRLQRPRAKARVWDEKDMLRLKERKDQLMAEMRDLMKLKRKDSDLKEVVAQAQGAQTRLKYSKTDLDNIRKKDILKCQAEISRMESELANLDCQIQMQQESVETKDAEMRKIREQVHQMEDLGFSDFCAEIGVDNIRQYEQENLKHQTEIDNKRLEFDSQCTRLNAQMEYQQEQLEQQKNKLHKMEETIDKEERTMAEQRKEEELLVAVEESLSKHLEDLVKFQREVMSADLALEQKLLFRHNMLLCCKIQGLPIVLLSGNFNEISEVQLDTETESTSTMNTFSIYEREAQLIIDYSGLDENFRSLEAEKEVQAYIERLKESMSSIEGVLQRTTAPNLKALEKMREVKDKLQGEFELVKAKRLQLFTQCFDHVSLVIDQIYKRICRNNSAQAILSAETPEEPYLGHQLQLRGSGETLHVHGQPVGWREGHRCPRPVSAPAPFLILDEVDAALDNTNIGKIIVISLKEEFFSKSDALQGVYSDVRHFYSILQFLNSYSCMTILKFDECMFSHILTLDLQPYPLVEDENGK</sequence>
<dbReference type="GO" id="GO:0030893">
    <property type="term" value="C:meiotic cohesin complex"/>
    <property type="evidence" value="ECO:0007669"/>
    <property type="project" value="TreeGrafter"/>
</dbReference>
<dbReference type="PANTHER" id="PTHR18937">
    <property type="entry name" value="STRUCTURAL MAINTENANCE OF CHROMOSOMES SMC FAMILY MEMBER"/>
    <property type="match status" value="1"/>
</dbReference>
<accession>A0A7J5Z181</accession>
<dbReference type="GO" id="GO:0005524">
    <property type="term" value="F:ATP binding"/>
    <property type="evidence" value="ECO:0007669"/>
    <property type="project" value="InterPro"/>
</dbReference>
<dbReference type="InterPro" id="IPR027417">
    <property type="entry name" value="P-loop_NTPase"/>
</dbReference>
<dbReference type="GO" id="GO:0007062">
    <property type="term" value="P:sister chromatid cohesion"/>
    <property type="evidence" value="ECO:0007669"/>
    <property type="project" value="TreeGrafter"/>
</dbReference>
<evidence type="ECO:0000256" key="1">
    <source>
        <dbReference type="ARBA" id="ARBA00004286"/>
    </source>
</evidence>
<dbReference type="AlphaFoldDB" id="A0A7J5Z181"/>
<dbReference type="GO" id="GO:0005634">
    <property type="term" value="C:nucleus"/>
    <property type="evidence" value="ECO:0007669"/>
    <property type="project" value="TreeGrafter"/>
</dbReference>
<keyword evidence="2" id="KW-0158">Chromosome</keyword>
<evidence type="ECO:0000256" key="2">
    <source>
        <dbReference type="ARBA" id="ARBA00022454"/>
    </source>
</evidence>
<reference evidence="5 6" key="1">
    <citation type="submission" date="2020-03" db="EMBL/GenBank/DDBJ databases">
        <title>Dissostichus mawsoni Genome sequencing and assembly.</title>
        <authorList>
            <person name="Park H."/>
        </authorList>
    </citation>
    <scope>NUCLEOTIDE SEQUENCE [LARGE SCALE GENOMIC DNA]</scope>
    <source>
        <strain evidence="5">DM0001</strain>
        <tissue evidence="5">Muscle</tissue>
    </source>
</reference>
<evidence type="ECO:0000313" key="6">
    <source>
        <dbReference type="Proteomes" id="UP000518266"/>
    </source>
</evidence>
<protein>
    <submittedName>
        <fullName evidence="5">Uncharacterized protein</fullName>
    </submittedName>
</protein>
<evidence type="ECO:0000256" key="3">
    <source>
        <dbReference type="ARBA" id="ARBA00023054"/>
    </source>
</evidence>